<feature type="region of interest" description="Disordered" evidence="2">
    <location>
        <begin position="470"/>
        <end position="521"/>
    </location>
</feature>
<feature type="region of interest" description="Disordered" evidence="2">
    <location>
        <begin position="296"/>
        <end position="321"/>
    </location>
</feature>
<dbReference type="GeneID" id="69011832"/>
<dbReference type="Proteomes" id="UP000613401">
    <property type="component" value="Unassembled WGS sequence"/>
</dbReference>
<organism evidence="3 4">
    <name type="scientific">Colletotrichum gloeosporioides</name>
    <name type="common">Anthracnose fungus</name>
    <name type="synonym">Glomerella cingulata</name>
    <dbReference type="NCBI Taxonomy" id="474922"/>
    <lineage>
        <taxon>Eukaryota</taxon>
        <taxon>Fungi</taxon>
        <taxon>Dikarya</taxon>
        <taxon>Ascomycota</taxon>
        <taxon>Pezizomycotina</taxon>
        <taxon>Sordariomycetes</taxon>
        <taxon>Hypocreomycetidae</taxon>
        <taxon>Glomerellales</taxon>
        <taxon>Glomerellaceae</taxon>
        <taxon>Colletotrichum</taxon>
        <taxon>Colletotrichum gloeosporioides species complex</taxon>
    </lineage>
</organism>
<name>A0A8H4FIH5_COLGL</name>
<evidence type="ECO:0000313" key="3">
    <source>
        <dbReference type="EMBL" id="KAF3803508.1"/>
    </source>
</evidence>
<feature type="compositionally biased region" description="Polar residues" evidence="2">
    <location>
        <begin position="182"/>
        <end position="211"/>
    </location>
</feature>
<sequence length="719" mass="77655">MGLFKSANSPAPSATNRSMTGQSIRGKISGPIPIPNPIDDEFPMRNPGTGIATPVTEGNMREQMMNPPQADPVVGSTVATPQPEVSQPPRTESVVVPPGTGSTSGSSPTAASHANSHANSHVNSHSNSPQSQRRTNVSSNLRYSTVSAASEQTGASKERPQRKKSTLRGALGKLFGRKKKGSQGSYDSQRMSTYNPTNPNQNQHKSVSFGSGRSRAIDPSALTRTKESEPKRSASLPITEYDRALRSHSIGPQDITAIESARNSITVDPSQLQTSRKRAATSTISQIYSAPFRRDGELAGLSPRPASTHVRGSRLFHSDDEDPEEIGRAITSDVGHKRRSRSLSGINNPEARAHVRRRSDEIQYWRQSYDPAFYTSPATTNPPDDENQFAGLAPMDMPESPVSPIEQAQTPMRTPPQPFSFGNLTHMNVMAGMKITQAASIETRIETLESRMQRMEDVVTQLCNSVPGFQVQMTQPGRPAPPVPPSQSSTAVNPTLQQVARQSAPSSRYSNSAQSNTSFGEAPTYVGSLHVHTGMNRPTSNATIRGVTSLPAMPRAEAGRTTETFTADHYTMLLALLETERSSRQALESQVKKLTRRINMISGPTGNGRMSLQMEPPPTAKSFGSVSAFDHDSSDDEDAAARNRRFLAEDSGVGTGVGDDDSYSEVFATPKEEQSHGYGAFGEDLLDEDDDPARKKAARTLSLSRMTLGKKASRTGVRS</sequence>
<feature type="coiled-coil region" evidence="1">
    <location>
        <begin position="438"/>
        <end position="465"/>
    </location>
</feature>
<feature type="compositionally biased region" description="Polar residues" evidence="2">
    <location>
        <begin position="1"/>
        <end position="23"/>
    </location>
</feature>
<feature type="compositionally biased region" description="Polar residues" evidence="2">
    <location>
        <begin position="129"/>
        <end position="155"/>
    </location>
</feature>
<feature type="region of interest" description="Disordered" evidence="2">
    <location>
        <begin position="1"/>
        <end position="237"/>
    </location>
</feature>
<proteinExistence type="predicted"/>
<dbReference type="EMBL" id="WVTB01000054">
    <property type="protein sequence ID" value="KAF3803508.1"/>
    <property type="molecule type" value="Genomic_DNA"/>
</dbReference>
<feature type="region of interest" description="Disordered" evidence="2">
    <location>
        <begin position="646"/>
        <end position="719"/>
    </location>
</feature>
<dbReference type="RefSeq" id="XP_045262667.1">
    <property type="nucleotide sequence ID" value="XM_045404724.1"/>
</dbReference>
<keyword evidence="1" id="KW-0175">Coiled coil</keyword>
<protein>
    <submittedName>
        <fullName evidence="3">Uncharacterized protein</fullName>
    </submittedName>
</protein>
<gene>
    <name evidence="3" type="ORF">GCG54_00004679</name>
</gene>
<reference evidence="3" key="2">
    <citation type="submission" date="2020-03" db="EMBL/GenBank/DDBJ databases">
        <authorList>
            <person name="Fu F.-F."/>
            <person name="Chen J."/>
        </authorList>
    </citation>
    <scope>NUCLEOTIDE SEQUENCE</scope>
    <source>
        <strain evidence="3">Lc1</strain>
    </source>
</reference>
<evidence type="ECO:0000256" key="2">
    <source>
        <dbReference type="SAM" id="MobiDB-lite"/>
    </source>
</evidence>
<comment type="caution">
    <text evidence="3">The sequence shown here is derived from an EMBL/GenBank/DDBJ whole genome shotgun (WGS) entry which is preliminary data.</text>
</comment>
<accession>A0A8H4FIH5</accession>
<evidence type="ECO:0000256" key="1">
    <source>
        <dbReference type="SAM" id="Coils"/>
    </source>
</evidence>
<feature type="compositionally biased region" description="Polar residues" evidence="2">
    <location>
        <begin position="486"/>
        <end position="519"/>
    </location>
</feature>
<evidence type="ECO:0000313" key="4">
    <source>
        <dbReference type="Proteomes" id="UP000613401"/>
    </source>
</evidence>
<feature type="compositionally biased region" description="Polar residues" evidence="2">
    <location>
        <begin position="77"/>
        <end position="90"/>
    </location>
</feature>
<dbReference type="AlphaFoldDB" id="A0A8H4FIH5"/>
<feature type="compositionally biased region" description="Low complexity" evidence="2">
    <location>
        <begin position="93"/>
        <end position="128"/>
    </location>
</feature>
<keyword evidence="4" id="KW-1185">Reference proteome</keyword>
<reference evidence="3" key="1">
    <citation type="journal article" date="2020" name="Phytopathology">
        <title>Genome sequence and comparative analysis of Colletotrichum gloeosporioides isolated from Liriodendron leaves.</title>
        <authorList>
            <person name="Fu F.F."/>
            <person name="Hao Z."/>
            <person name="Wang P."/>
            <person name="Lu Y."/>
            <person name="Xue L.J."/>
            <person name="Wei G."/>
            <person name="Tian Y."/>
            <person name="Baishi H."/>
            <person name="Xu H."/>
            <person name="Shi J."/>
            <person name="Cheng T."/>
            <person name="Wang G."/>
            <person name="Yi Y."/>
            <person name="Chen J."/>
        </authorList>
    </citation>
    <scope>NUCLEOTIDE SEQUENCE</scope>
    <source>
        <strain evidence="3">Lc1</strain>
    </source>
</reference>